<feature type="region of interest" description="Disordered" evidence="1">
    <location>
        <begin position="169"/>
        <end position="201"/>
    </location>
</feature>
<evidence type="ECO:0000256" key="1">
    <source>
        <dbReference type="SAM" id="MobiDB-lite"/>
    </source>
</evidence>
<gene>
    <name evidence="3" type="ORF">LGN22_17855</name>
</gene>
<name>A0AAW4TC24_9BURK</name>
<reference evidence="3" key="1">
    <citation type="submission" date="2023-08" db="EMBL/GenBank/DDBJ databases">
        <title>A collection of bacterial strains from the Burkholderia cepacia Research Laboratory and Repository.</title>
        <authorList>
            <person name="Lipuma J."/>
            <person name="Spilker T."/>
        </authorList>
    </citation>
    <scope>NUCLEOTIDE SEQUENCE</scope>
    <source>
        <strain evidence="3">AU0862</strain>
    </source>
</reference>
<proteinExistence type="predicted"/>
<protein>
    <recommendedName>
        <fullName evidence="5">Transmembrane protein</fullName>
    </recommendedName>
</protein>
<accession>A0AAW4TC24</accession>
<dbReference type="Proteomes" id="UP001199070">
    <property type="component" value="Unassembled WGS sequence"/>
</dbReference>
<dbReference type="RefSeq" id="WP_226134241.1">
    <property type="nucleotide sequence ID" value="NZ_JAIZTC010000004.1"/>
</dbReference>
<comment type="caution">
    <text evidence="3">The sequence shown here is derived from an EMBL/GenBank/DDBJ whole genome shotgun (WGS) entry which is preliminary data.</text>
</comment>
<dbReference type="AlphaFoldDB" id="A0AAW4TC24"/>
<keyword evidence="2" id="KW-0812">Transmembrane</keyword>
<dbReference type="EMBL" id="JAIZTC010000004">
    <property type="protein sequence ID" value="MCA8380742.1"/>
    <property type="molecule type" value="Genomic_DNA"/>
</dbReference>
<evidence type="ECO:0000313" key="3">
    <source>
        <dbReference type="EMBL" id="MCA8380742.1"/>
    </source>
</evidence>
<organism evidence="3 4">
    <name type="scientific">Burkholderia cenocepacia</name>
    <dbReference type="NCBI Taxonomy" id="95486"/>
    <lineage>
        <taxon>Bacteria</taxon>
        <taxon>Pseudomonadati</taxon>
        <taxon>Pseudomonadota</taxon>
        <taxon>Betaproteobacteria</taxon>
        <taxon>Burkholderiales</taxon>
        <taxon>Burkholderiaceae</taxon>
        <taxon>Burkholderia</taxon>
        <taxon>Burkholderia cepacia complex</taxon>
    </lineage>
</organism>
<feature type="transmembrane region" description="Helical" evidence="2">
    <location>
        <begin position="36"/>
        <end position="58"/>
    </location>
</feature>
<feature type="transmembrane region" description="Helical" evidence="2">
    <location>
        <begin position="70"/>
        <end position="92"/>
    </location>
</feature>
<evidence type="ECO:0000313" key="4">
    <source>
        <dbReference type="Proteomes" id="UP001199070"/>
    </source>
</evidence>
<keyword evidence="2" id="KW-0472">Membrane</keyword>
<evidence type="ECO:0008006" key="5">
    <source>
        <dbReference type="Google" id="ProtNLM"/>
    </source>
</evidence>
<evidence type="ECO:0000256" key="2">
    <source>
        <dbReference type="SAM" id="Phobius"/>
    </source>
</evidence>
<keyword evidence="2" id="KW-1133">Transmembrane helix</keyword>
<sequence length="450" mass="49019">MWLSIDFVATERPLRVMPVDLSPAGRPSAYPPRMRFWPWALTWFVCNVFGPVVVLLAWPKSEPASGLRFWGLIIGMPNGLFLVLLGFGRAGYEGLWYRAYWRNHHRDRWLAKKIGFAQRPLYVLGAGYCLPLGGASLSDVLIGKHSLMQVQAPRHGSGKVLCNRFEDNDPLLDDPSNDPPLDASFMADEEETPTDNAAGPKKADPVVQMIRAALEPLAGSIQALTRYERAYWPQVRVLTESDVANMRLTQVRAAMHLAALPPLEVRAVPAADGLLVADVWLDTHESRPLLVIAAMWYDDDIDESLAEGCVAALLDAGCFGLPHEVNRKAALHRPVVGDSADPEYGFANAAIWGKADAASVTRAWITRPVENCDRALNAAGFVIAAKDAAQSRLDRMVGDMRAANGLLAIAAAIESGASDGPQLVVDGSQSAILHVLPQDQTASTHVDIQR</sequence>